<dbReference type="EMBL" id="JACEFB010000015">
    <property type="protein sequence ID" value="MBA2227574.1"/>
    <property type="molecule type" value="Genomic_DNA"/>
</dbReference>
<dbReference type="PANTHER" id="PTHR34512">
    <property type="entry name" value="CELL SURFACE PROTEIN"/>
    <property type="match status" value="1"/>
</dbReference>
<dbReference type="SUPFAM" id="SSF50998">
    <property type="entry name" value="Quinoprotein alcohol dehydrogenase-like"/>
    <property type="match status" value="1"/>
</dbReference>
<sequence>MLFGGLAAAWATDWPGYRGPTADGRAPQSCQPPTTWSEQENVRWKVRIHGKGWSSPVVWGKQIWLTTADEVKADKAPPPKKGDPPPNPVARVSFYAVCVDRETGRVLYDLRLGTEENPAYCHPFNSYASCTPYVEAGRLYAHFGSHGTWCVDTNSGQVLWERRDLPCNHFRGPASSPVVYGDLLYLIFDGFDQQYVTALDKRTGKTVWKRNREIKYSTDNGDYKKAYATPALFVVEGRPQLVCPSAECTIAYDPQSGEELWRISHGGMNGAARPVMGHGLLYLTSGHNARLLAIRPTGRGVLGESAVVWRAGKGVPTRPSLLLDGDLLYMVSDQGIASCLDARTGKVYYSERLDGEFSASPVWANGFIYYCSQNGKTFVVKAGREFVLEAENRLEDGFMASPAVSEDSLILRTRTHLYRIARP</sequence>
<dbReference type="InterPro" id="IPR015943">
    <property type="entry name" value="WD40/YVTN_repeat-like_dom_sf"/>
</dbReference>
<dbReference type="InterPro" id="IPR011047">
    <property type="entry name" value="Quinoprotein_ADH-like_sf"/>
</dbReference>
<evidence type="ECO:0000259" key="1">
    <source>
        <dbReference type="Pfam" id="PF13360"/>
    </source>
</evidence>
<dbReference type="InterPro" id="IPR002372">
    <property type="entry name" value="PQQ_rpt_dom"/>
</dbReference>
<dbReference type="Gene3D" id="2.130.10.10">
    <property type="entry name" value="YVTN repeat-like/Quinoprotein amine dehydrogenase"/>
    <property type="match status" value="1"/>
</dbReference>
<name>A0A7V9ACZ7_9BACT</name>
<dbReference type="PANTHER" id="PTHR34512:SF30">
    <property type="entry name" value="OUTER MEMBRANE PROTEIN ASSEMBLY FACTOR BAMB"/>
    <property type="match status" value="1"/>
</dbReference>
<dbReference type="Pfam" id="PF13360">
    <property type="entry name" value="PQQ_2"/>
    <property type="match status" value="2"/>
</dbReference>
<feature type="domain" description="Pyrrolo-quinoline quinone repeat" evidence="1">
    <location>
        <begin position="97"/>
        <end position="295"/>
    </location>
</feature>
<feature type="domain" description="Pyrrolo-quinoline quinone repeat" evidence="1">
    <location>
        <begin position="306"/>
        <end position="375"/>
    </location>
</feature>
<dbReference type="Proteomes" id="UP000542342">
    <property type="component" value="Unassembled WGS sequence"/>
</dbReference>
<evidence type="ECO:0000313" key="2">
    <source>
        <dbReference type="EMBL" id="MBA2227574.1"/>
    </source>
</evidence>
<evidence type="ECO:0000313" key="3">
    <source>
        <dbReference type="Proteomes" id="UP000542342"/>
    </source>
</evidence>
<reference evidence="2 3" key="1">
    <citation type="submission" date="2020-07" db="EMBL/GenBank/DDBJ databases">
        <title>Thermogemmata thermophila gen. nov., sp. nov., a novel moderate thermophilic planctomycete from a Kamchatka hot spring.</title>
        <authorList>
            <person name="Elcheninov A.G."/>
            <person name="Podosokorskaya O.A."/>
            <person name="Kovaleva O.L."/>
            <person name="Novikov A."/>
            <person name="Bonch-Osmolovskaya E.A."/>
            <person name="Toshchakov S.V."/>
            <person name="Kublanov I.V."/>
        </authorList>
    </citation>
    <scope>NUCLEOTIDE SEQUENCE [LARGE SCALE GENOMIC DNA]</scope>
    <source>
        <strain evidence="2 3">2918</strain>
    </source>
</reference>
<proteinExistence type="predicted"/>
<accession>A0A7V9ACZ7</accession>
<keyword evidence="3" id="KW-1185">Reference proteome</keyword>
<organism evidence="2 3">
    <name type="scientific">Thermogemmata fonticola</name>
    <dbReference type="NCBI Taxonomy" id="2755323"/>
    <lineage>
        <taxon>Bacteria</taxon>
        <taxon>Pseudomonadati</taxon>
        <taxon>Planctomycetota</taxon>
        <taxon>Planctomycetia</taxon>
        <taxon>Gemmatales</taxon>
        <taxon>Gemmataceae</taxon>
        <taxon>Thermogemmata</taxon>
    </lineage>
</organism>
<protein>
    <submittedName>
        <fullName evidence="2">PQQ-like beta-propeller repeat protein</fullName>
    </submittedName>
</protein>
<comment type="caution">
    <text evidence="2">The sequence shown here is derived from an EMBL/GenBank/DDBJ whole genome shotgun (WGS) entry which is preliminary data.</text>
</comment>
<dbReference type="AlphaFoldDB" id="A0A7V9ACZ7"/>
<gene>
    <name evidence="2" type="ORF">H0921_15555</name>
</gene>